<keyword evidence="3" id="KW-1185">Reference proteome</keyword>
<proteinExistence type="predicted"/>
<dbReference type="SUPFAM" id="SSF56399">
    <property type="entry name" value="ADP-ribosylation"/>
    <property type="match status" value="1"/>
</dbReference>
<organism evidence="2 3">
    <name type="scientific">Adineta ricciae</name>
    <name type="common">Rotifer</name>
    <dbReference type="NCBI Taxonomy" id="249248"/>
    <lineage>
        <taxon>Eukaryota</taxon>
        <taxon>Metazoa</taxon>
        <taxon>Spiralia</taxon>
        <taxon>Gnathifera</taxon>
        <taxon>Rotifera</taxon>
        <taxon>Eurotatoria</taxon>
        <taxon>Bdelloidea</taxon>
        <taxon>Adinetida</taxon>
        <taxon>Adinetidae</taxon>
        <taxon>Adineta</taxon>
    </lineage>
</organism>
<dbReference type="Gene3D" id="1.25.40.10">
    <property type="entry name" value="Tetratricopeptide repeat domain"/>
    <property type="match status" value="2"/>
</dbReference>
<evidence type="ECO:0000313" key="3">
    <source>
        <dbReference type="Proteomes" id="UP000663828"/>
    </source>
</evidence>
<gene>
    <name evidence="2" type="ORF">XAT740_LOCUS32268</name>
</gene>
<dbReference type="EMBL" id="CAJNOR010002997">
    <property type="protein sequence ID" value="CAF1365821.1"/>
    <property type="molecule type" value="Genomic_DNA"/>
</dbReference>
<name>A0A815IAE8_ADIRI</name>
<dbReference type="SUPFAM" id="SSF48452">
    <property type="entry name" value="TPR-like"/>
    <property type="match status" value="2"/>
</dbReference>
<feature type="domain" description="ADP ribosyltransferase" evidence="1">
    <location>
        <begin position="213"/>
        <end position="385"/>
    </location>
</feature>
<comment type="caution">
    <text evidence="2">The sequence shown here is derived from an EMBL/GenBank/DDBJ whole genome shotgun (WGS) entry which is preliminary data.</text>
</comment>
<dbReference type="Pfam" id="PF03496">
    <property type="entry name" value="ADPrib_exo_Tox"/>
    <property type="match status" value="1"/>
</dbReference>
<evidence type="ECO:0000259" key="1">
    <source>
        <dbReference type="Pfam" id="PF03496"/>
    </source>
</evidence>
<dbReference type="SMART" id="SM00028">
    <property type="entry name" value="TPR"/>
    <property type="match status" value="4"/>
</dbReference>
<sequence>MSLTMSIQKTGLVAVYLLDSSCSCDEQVVSLKKNIRYIIDYDKTFNTVEPCEEFVRSVRYERIFLIVTPILLTRVFQENIHEIRHVQEIFIFDPLKTITCINSIKCLSYKIQDVFSSPNELVQCLWASVKECANKSDIRLSSLASCSIDATTNVINNFADLSEYWYPLFIDFLMADSAMADDSTRFIQQSRLHFSRNPGTLKLIDDFEKNHSSTFALSYYTRDGFIYRVVNRALRRQTIEGTLDLRFFLRKVHKELQSAYAWFESYYTVGEWMTFFRGQRMSADELNKLKKKYHDGTLITTNSYFSTSLAREIALVFAGAPRTDAIPILFEIRAQFKDPQIQRLKPFAYIGQFSNYGDGESEVLFSVGSFFKIDNIVYNESEGVHLVQMTFIDENEDEKFVVIEDFRALRAYPSEIALMKIGNLLSYDQSQGLTQAATFYETIINRNFSPMFRAACLTGLGWLALKEKNEDLAIERQQRALAFYDELNDESDSIAFLRMTSYNCIGCALRIKKKYDEALEYFMKADELPTSKAPIDKYDMYDLYKNVASVNIASIYKLTNRIDRAWETYKKILVSQMKSSSRFHSHTFLTIAQAGLSETCLVQDKRQYQQLSQTWKAFLDHSLTDMSSSYRRSIVSGIFAIGFEFETNEQTRMMAIDYFKKIITISCKYVNVSRDDYHIVLKCYLELSCLYLKTRKNYQESIQQCIHALELCRNDDVENLFECYKCLGNTFEEQYLEQMSDLTPDDICTKLCESIFKNESMNMERVRSKFVFNQNEFAFGRYETALNRDLFDEHDHKCQFVYCCLKMAALAHHLASREGGHMTIKSETARQLVMKANSLIEDTSVQEICANNLAYLNDDFDPIIAAYQDKLKTQQSSCVDESIFCYIGHLYEKKNDPVEQERWYRRAIEHFKQNEHICKHTVPCFAIVAQFYTQGESFLSAVRVYDDLIHHLVRYSPSSFLRTSIFPVVRSLIKNFIDRTEWKTVIILFEHLIQTVLKEHNDHLGIDKEFQKILEICKNLDDSIMIDTYSCYLEIMLRYRCTSHHTYLSAIEPAFRQALSIYKACNNTRRLICTYQKFLELIISTMTNFTMFLNAFQRLALDLEAVQLVSEALDMHIQFARFILTNNTKETINNAGFIIGRYRLLAKNGAHFNIDYQQTIIRLMKYYRNIVEPQFIIDDYLKTMKSHLNRDGSATSIYASMLELFIYYRPEHYIQHYKATVNELKERPAELIAFVNTMRVKYTPLIENLFEFLKQLDSENETSPSADQISLKTNFEDEARLWLEQKTQVDTKLSYEKCLQSVLELHSIDDEYLAAAYLQMEDQTNAVAVFSKFIYGEPARRYSANACRRYLKYLYNETLSDLERMEFERDYTKYFVLENNSTHDHYSYDLLLLVDF</sequence>
<accession>A0A815IAE8</accession>
<dbReference type="PROSITE" id="PS51996">
    <property type="entry name" value="TR_MART"/>
    <property type="match status" value="1"/>
</dbReference>
<reference evidence="2" key="1">
    <citation type="submission" date="2021-02" db="EMBL/GenBank/DDBJ databases">
        <authorList>
            <person name="Nowell W R."/>
        </authorList>
    </citation>
    <scope>NUCLEOTIDE SEQUENCE</scope>
</reference>
<dbReference type="InterPro" id="IPR003540">
    <property type="entry name" value="ADP-ribosyltransferase"/>
</dbReference>
<dbReference type="Pfam" id="PF13181">
    <property type="entry name" value="TPR_8"/>
    <property type="match status" value="1"/>
</dbReference>
<dbReference type="GO" id="GO:0005576">
    <property type="term" value="C:extracellular region"/>
    <property type="evidence" value="ECO:0007669"/>
    <property type="project" value="InterPro"/>
</dbReference>
<evidence type="ECO:0000313" key="2">
    <source>
        <dbReference type="EMBL" id="CAF1365821.1"/>
    </source>
</evidence>
<dbReference type="InterPro" id="IPR011990">
    <property type="entry name" value="TPR-like_helical_dom_sf"/>
</dbReference>
<dbReference type="InterPro" id="IPR019734">
    <property type="entry name" value="TPR_rpt"/>
</dbReference>
<dbReference type="Proteomes" id="UP000663828">
    <property type="component" value="Unassembled WGS sequence"/>
</dbReference>
<protein>
    <recommendedName>
        <fullName evidence="1">ADP ribosyltransferase domain-containing protein</fullName>
    </recommendedName>
</protein>
<dbReference type="Gene3D" id="3.90.176.10">
    <property type="entry name" value="Toxin ADP-ribosyltransferase, Chain A, domain 1"/>
    <property type="match status" value="1"/>
</dbReference>